<gene>
    <name evidence="2" type="ORF">CA2015_0639</name>
</gene>
<protein>
    <recommendedName>
        <fullName evidence="4">Bacterial Pleckstrin homology domain-containing protein</fullName>
    </recommendedName>
</protein>
<evidence type="ECO:0000313" key="2">
    <source>
        <dbReference type="EMBL" id="AKP50104.1"/>
    </source>
</evidence>
<reference evidence="2 3" key="1">
    <citation type="submission" date="2015-07" db="EMBL/GenBank/DDBJ databases">
        <authorList>
            <person name="Kim K.M."/>
        </authorList>
    </citation>
    <scope>NUCLEOTIDE SEQUENCE [LARGE SCALE GENOMIC DNA]</scope>
    <source>
        <strain evidence="2 3">KCTC 12363</strain>
    </source>
</reference>
<proteinExistence type="predicted"/>
<dbReference type="RefSeq" id="WP_048640577.1">
    <property type="nucleotide sequence ID" value="NZ_CP012040.1"/>
</dbReference>
<evidence type="ECO:0000256" key="1">
    <source>
        <dbReference type="SAM" id="Phobius"/>
    </source>
</evidence>
<dbReference type="STRING" id="320787.CA2015_0639"/>
<feature type="transmembrane region" description="Helical" evidence="1">
    <location>
        <begin position="41"/>
        <end position="67"/>
    </location>
</feature>
<dbReference type="EMBL" id="CP012040">
    <property type="protein sequence ID" value="AKP50104.1"/>
    <property type="molecule type" value="Genomic_DNA"/>
</dbReference>
<dbReference type="Proteomes" id="UP000036520">
    <property type="component" value="Chromosome"/>
</dbReference>
<dbReference type="KEGG" id="camu:CA2015_0639"/>
<keyword evidence="1" id="KW-0472">Membrane</keyword>
<accession>A0A0H4P7G9</accession>
<dbReference type="OrthoDB" id="582675at2"/>
<dbReference type="AlphaFoldDB" id="A0A0H4P7G9"/>
<evidence type="ECO:0008006" key="4">
    <source>
        <dbReference type="Google" id="ProtNLM"/>
    </source>
</evidence>
<keyword evidence="1" id="KW-0812">Transmembrane</keyword>
<keyword evidence="3" id="KW-1185">Reference proteome</keyword>
<evidence type="ECO:0000313" key="3">
    <source>
        <dbReference type="Proteomes" id="UP000036520"/>
    </source>
</evidence>
<sequence>MVYNESQTLKDTWFVPVFFGIQLLVIAVGLLGGFIEGLDSTGYMVIAIVLAISMLIGLLIVSMKLVIRLESSGLSYKISPFINSWRKYKWEEVKNIQQIKKSPILTGGGLGFHYDLKGEWKYLFSTAYVVRVSLKDSSFVLSTRNPDKILEAWEEWRCER</sequence>
<feature type="transmembrane region" description="Helical" evidence="1">
    <location>
        <begin position="12"/>
        <end position="35"/>
    </location>
</feature>
<keyword evidence="1" id="KW-1133">Transmembrane helix</keyword>
<name>A0A0H4P7G9_9BACT</name>
<organism evidence="2 3">
    <name type="scientific">Cyclobacterium amurskyense</name>
    <dbReference type="NCBI Taxonomy" id="320787"/>
    <lineage>
        <taxon>Bacteria</taxon>
        <taxon>Pseudomonadati</taxon>
        <taxon>Bacteroidota</taxon>
        <taxon>Cytophagia</taxon>
        <taxon>Cytophagales</taxon>
        <taxon>Cyclobacteriaceae</taxon>
        <taxon>Cyclobacterium</taxon>
    </lineage>
</organism>